<sequence length="412" mass="45491">MDYHPLLDLAAVVLLSATAIGFTPAQSLFRSALLPVLCALTWHCVVWCPRYIERSAWATSVGGYTLAYLFHYLDVGVLLSWDFELQGPTTELKSRKGGKPAASPRSKPVDNTASRLQFGFSVLFSWRFLNTPHQPRNLPQLDEKLQQSRARFLAHTALTITVCYLVLDAMDCSADPAITATFYSLDKVAFFSRLREVSAEEAVMRFFAAVGLGAGMISVQRGVYCIVAFVCVAAGCGEPADWPPFNGPWSEICGLRRFWSGFWHQTNTHRLKVAAGFLMHDVLRLPRRGKVARYLRPWTVFLLSALFHVAIDASSGMVPSESGALRFFLIQPLGIVIEDTARPLYGALYGTATSTGSPTVRERCLGAVWVGLWMAWTAPAYLYPVLSKTSSGRAGVVPFSVIGYVTRRLFTA</sequence>
<gene>
    <name evidence="10" type="ORF">C8A05DRAFT_12435</name>
</gene>
<reference evidence="10" key="2">
    <citation type="submission" date="2023-05" db="EMBL/GenBank/DDBJ databases">
        <authorList>
            <consortium name="Lawrence Berkeley National Laboratory"/>
            <person name="Steindorff A."/>
            <person name="Hensen N."/>
            <person name="Bonometti L."/>
            <person name="Westerberg I."/>
            <person name="Brannstrom I.O."/>
            <person name="Guillou S."/>
            <person name="Cros-Aarteil S."/>
            <person name="Calhoun S."/>
            <person name="Haridas S."/>
            <person name="Kuo A."/>
            <person name="Mondo S."/>
            <person name="Pangilinan J."/>
            <person name="Riley R."/>
            <person name="Labutti K."/>
            <person name="Andreopoulos B."/>
            <person name="Lipzen A."/>
            <person name="Chen C."/>
            <person name="Yanf M."/>
            <person name="Daum C."/>
            <person name="Ng V."/>
            <person name="Clum A."/>
            <person name="Ohm R."/>
            <person name="Martin F."/>
            <person name="Silar P."/>
            <person name="Natvig D."/>
            <person name="Lalanne C."/>
            <person name="Gautier V."/>
            <person name="Ament-Velasquez S.L."/>
            <person name="Kruys A."/>
            <person name="Hutchinson M.I."/>
            <person name="Powell A.J."/>
            <person name="Barry K."/>
            <person name="Miller A.N."/>
            <person name="Grigoriev I.V."/>
            <person name="Debuchy R."/>
            <person name="Gladieux P."/>
            <person name="Thoren M.H."/>
            <person name="Johannesson H."/>
        </authorList>
    </citation>
    <scope>NUCLEOTIDE SEQUENCE</scope>
    <source>
        <strain evidence="10">CBS 103.79</strain>
    </source>
</reference>
<evidence type="ECO:0000256" key="8">
    <source>
        <dbReference type="SAM" id="MobiDB-lite"/>
    </source>
</evidence>
<evidence type="ECO:0000256" key="7">
    <source>
        <dbReference type="ARBA" id="ARBA00023136"/>
    </source>
</evidence>
<keyword evidence="6" id="KW-1133">Transmembrane helix</keyword>
<comment type="similarity">
    <text evidence="3">Belongs to the wax synthase family.</text>
</comment>
<evidence type="ECO:0000256" key="6">
    <source>
        <dbReference type="ARBA" id="ARBA00022989"/>
    </source>
</evidence>
<evidence type="ECO:0000256" key="5">
    <source>
        <dbReference type="ARBA" id="ARBA00022692"/>
    </source>
</evidence>
<dbReference type="EMBL" id="MU855347">
    <property type="protein sequence ID" value="KAK3905769.1"/>
    <property type="molecule type" value="Genomic_DNA"/>
</dbReference>
<evidence type="ECO:0000313" key="10">
    <source>
        <dbReference type="EMBL" id="KAK3905769.1"/>
    </source>
</evidence>
<evidence type="ECO:0000256" key="3">
    <source>
        <dbReference type="ARBA" id="ARBA00007282"/>
    </source>
</evidence>
<comment type="caution">
    <text evidence="10">The sequence shown here is derived from an EMBL/GenBank/DDBJ whole genome shotgun (WGS) entry which is preliminary data.</text>
</comment>
<evidence type="ECO:0000259" key="9">
    <source>
        <dbReference type="Pfam" id="PF13813"/>
    </source>
</evidence>
<accession>A0AAN6MRX2</accession>
<dbReference type="Proteomes" id="UP001303889">
    <property type="component" value="Unassembled WGS sequence"/>
</dbReference>
<dbReference type="GO" id="GO:0016020">
    <property type="term" value="C:membrane"/>
    <property type="evidence" value="ECO:0007669"/>
    <property type="project" value="UniProtKB-SubCell"/>
</dbReference>
<reference evidence="10" key="1">
    <citation type="journal article" date="2023" name="Mol. Phylogenet. Evol.">
        <title>Genome-scale phylogeny and comparative genomics of the fungal order Sordariales.</title>
        <authorList>
            <person name="Hensen N."/>
            <person name="Bonometti L."/>
            <person name="Westerberg I."/>
            <person name="Brannstrom I.O."/>
            <person name="Guillou S."/>
            <person name="Cros-Aarteil S."/>
            <person name="Calhoun S."/>
            <person name="Haridas S."/>
            <person name="Kuo A."/>
            <person name="Mondo S."/>
            <person name="Pangilinan J."/>
            <person name="Riley R."/>
            <person name="LaButti K."/>
            <person name="Andreopoulos B."/>
            <person name="Lipzen A."/>
            <person name="Chen C."/>
            <person name="Yan M."/>
            <person name="Daum C."/>
            <person name="Ng V."/>
            <person name="Clum A."/>
            <person name="Steindorff A."/>
            <person name="Ohm R.A."/>
            <person name="Martin F."/>
            <person name="Silar P."/>
            <person name="Natvig D.O."/>
            <person name="Lalanne C."/>
            <person name="Gautier V."/>
            <person name="Ament-Velasquez S.L."/>
            <person name="Kruys A."/>
            <person name="Hutchinson M.I."/>
            <person name="Powell A.J."/>
            <person name="Barry K."/>
            <person name="Miller A.N."/>
            <person name="Grigoriev I.V."/>
            <person name="Debuchy R."/>
            <person name="Gladieux P."/>
            <person name="Hiltunen Thoren M."/>
            <person name="Johannesson H."/>
        </authorList>
    </citation>
    <scope>NUCLEOTIDE SEQUENCE</scope>
    <source>
        <strain evidence="10">CBS 103.79</strain>
    </source>
</reference>
<dbReference type="PANTHER" id="PTHR31595">
    <property type="entry name" value="LONG-CHAIN-ALCOHOL O-FATTY-ACYLTRANSFERASE 3-RELATED"/>
    <property type="match status" value="1"/>
</dbReference>
<feature type="region of interest" description="Disordered" evidence="8">
    <location>
        <begin position="90"/>
        <end position="110"/>
    </location>
</feature>
<name>A0AAN6MRX2_9PEZI</name>
<feature type="domain" description="Wax synthase" evidence="9">
    <location>
        <begin position="242"/>
        <end position="329"/>
    </location>
</feature>
<keyword evidence="7" id="KW-0472">Membrane</keyword>
<proteinExistence type="inferred from homology"/>
<dbReference type="InterPro" id="IPR032805">
    <property type="entry name" value="Wax_synthase_dom"/>
</dbReference>
<evidence type="ECO:0000256" key="4">
    <source>
        <dbReference type="ARBA" id="ARBA00022679"/>
    </source>
</evidence>
<protein>
    <submittedName>
        <fullName evidence="10">Membrane bound O-acyl transferase family-domain-containing protein</fullName>
    </submittedName>
</protein>
<comment type="subcellular location">
    <subcellularLocation>
        <location evidence="1">Membrane</location>
        <topology evidence="1">Multi-pass membrane protein</topology>
    </subcellularLocation>
</comment>
<comment type="pathway">
    <text evidence="2">Secondary metabolite biosynthesis.</text>
</comment>
<evidence type="ECO:0000256" key="1">
    <source>
        <dbReference type="ARBA" id="ARBA00004141"/>
    </source>
</evidence>
<dbReference type="Pfam" id="PF13813">
    <property type="entry name" value="MBOAT_2"/>
    <property type="match status" value="1"/>
</dbReference>
<keyword evidence="4 10" id="KW-0808">Transferase</keyword>
<evidence type="ECO:0000313" key="11">
    <source>
        <dbReference type="Proteomes" id="UP001303889"/>
    </source>
</evidence>
<dbReference type="GO" id="GO:0008374">
    <property type="term" value="F:O-acyltransferase activity"/>
    <property type="evidence" value="ECO:0007669"/>
    <property type="project" value="InterPro"/>
</dbReference>
<dbReference type="PANTHER" id="PTHR31595:SF57">
    <property type="entry name" value="OS04G0481900 PROTEIN"/>
    <property type="match status" value="1"/>
</dbReference>
<dbReference type="AlphaFoldDB" id="A0AAN6MRX2"/>
<keyword evidence="5" id="KW-0812">Transmembrane</keyword>
<keyword evidence="11" id="KW-1185">Reference proteome</keyword>
<organism evidence="10 11">
    <name type="scientific">Staphylotrichum tortipilum</name>
    <dbReference type="NCBI Taxonomy" id="2831512"/>
    <lineage>
        <taxon>Eukaryota</taxon>
        <taxon>Fungi</taxon>
        <taxon>Dikarya</taxon>
        <taxon>Ascomycota</taxon>
        <taxon>Pezizomycotina</taxon>
        <taxon>Sordariomycetes</taxon>
        <taxon>Sordariomycetidae</taxon>
        <taxon>Sordariales</taxon>
        <taxon>Chaetomiaceae</taxon>
        <taxon>Staphylotrichum</taxon>
    </lineage>
</organism>
<dbReference type="InterPro" id="IPR044851">
    <property type="entry name" value="Wax_synthase"/>
</dbReference>
<evidence type="ECO:0000256" key="2">
    <source>
        <dbReference type="ARBA" id="ARBA00005179"/>
    </source>
</evidence>
<dbReference type="GO" id="GO:0006629">
    <property type="term" value="P:lipid metabolic process"/>
    <property type="evidence" value="ECO:0007669"/>
    <property type="project" value="InterPro"/>
</dbReference>